<dbReference type="OrthoDB" id="9779263at2"/>
<sequence>MTGIIILAAGASTRLGQAKQQLLFRGQTLLQLSVQAAMGSGGAPILLVLGANTETIALQGLPPEVQVVHNPQWVEGMASSIRVGVEELVKVSPKATGALFMLCDQPFVTSSVLNQLIQEKEKTKKGIVACSYQDTLGAPVLFDKSFFPYLLLLQGQEGAKKLLAHFPSDTASVPFPKGAIDIDTPADYVALQNLEQPS</sequence>
<dbReference type="CDD" id="cd04182">
    <property type="entry name" value="GT_2_like_f"/>
    <property type="match status" value="1"/>
</dbReference>
<dbReference type="PANTHER" id="PTHR43777">
    <property type="entry name" value="MOLYBDENUM COFACTOR CYTIDYLYLTRANSFERASE"/>
    <property type="match status" value="1"/>
</dbReference>
<dbReference type="PATRIC" id="fig|512763.3.peg.3974"/>
<dbReference type="KEGG" id="rti:DC20_18080"/>
<protein>
    <recommendedName>
        <fullName evidence="1">MobA-like NTP transferase domain-containing protein</fullName>
    </recommendedName>
</protein>
<evidence type="ECO:0000313" key="3">
    <source>
        <dbReference type="Proteomes" id="UP000061382"/>
    </source>
</evidence>
<dbReference type="Pfam" id="PF12804">
    <property type="entry name" value="NTP_transf_3"/>
    <property type="match status" value="1"/>
</dbReference>
<gene>
    <name evidence="2" type="ORF">DC20_18080</name>
</gene>
<dbReference type="SUPFAM" id="SSF53448">
    <property type="entry name" value="Nucleotide-diphospho-sugar transferases"/>
    <property type="match status" value="1"/>
</dbReference>
<dbReference type="RefSeq" id="WP_062545113.1">
    <property type="nucleotide sequence ID" value="NZ_CP012643.1"/>
</dbReference>
<evidence type="ECO:0000259" key="1">
    <source>
        <dbReference type="Pfam" id="PF12804"/>
    </source>
</evidence>
<dbReference type="Proteomes" id="UP000061382">
    <property type="component" value="Chromosome"/>
</dbReference>
<dbReference type="InterPro" id="IPR025877">
    <property type="entry name" value="MobA-like_NTP_Trfase"/>
</dbReference>
<name>A0A0P0CLK0_9BACT</name>
<proteinExistence type="predicted"/>
<dbReference type="InterPro" id="IPR029044">
    <property type="entry name" value="Nucleotide-diphossugar_trans"/>
</dbReference>
<dbReference type="AlphaFoldDB" id="A0A0P0CLK0"/>
<organism evidence="2 3">
    <name type="scientific">Rufibacter tibetensis</name>
    <dbReference type="NCBI Taxonomy" id="512763"/>
    <lineage>
        <taxon>Bacteria</taxon>
        <taxon>Pseudomonadati</taxon>
        <taxon>Bacteroidota</taxon>
        <taxon>Cytophagia</taxon>
        <taxon>Cytophagales</taxon>
        <taxon>Hymenobacteraceae</taxon>
        <taxon>Rufibacter</taxon>
    </lineage>
</organism>
<dbReference type="GO" id="GO:0016779">
    <property type="term" value="F:nucleotidyltransferase activity"/>
    <property type="evidence" value="ECO:0007669"/>
    <property type="project" value="UniProtKB-ARBA"/>
</dbReference>
<dbReference type="EMBL" id="CP012643">
    <property type="protein sequence ID" value="ALJ00528.1"/>
    <property type="molecule type" value="Genomic_DNA"/>
</dbReference>
<dbReference type="STRING" id="512763.DC20_18080"/>
<accession>A0A0P0CLK0</accession>
<dbReference type="PANTHER" id="PTHR43777:SF1">
    <property type="entry name" value="MOLYBDENUM COFACTOR CYTIDYLYLTRANSFERASE"/>
    <property type="match status" value="1"/>
</dbReference>
<keyword evidence="3" id="KW-1185">Reference proteome</keyword>
<reference evidence="2 3" key="1">
    <citation type="submission" date="2015-08" db="EMBL/GenBank/DDBJ databases">
        <title>Complete genome sequence of Rufibacter tibetensis strain 1351t, a radiation-resistant bacterium from tibet plateau.</title>
        <authorList>
            <person name="Dai J."/>
        </authorList>
    </citation>
    <scope>NUCLEOTIDE SEQUENCE [LARGE SCALE GENOMIC DNA]</scope>
    <source>
        <strain evidence="2 3">1351</strain>
    </source>
</reference>
<feature type="domain" description="MobA-like NTP transferase" evidence="1">
    <location>
        <begin position="5"/>
        <end position="165"/>
    </location>
</feature>
<dbReference type="Gene3D" id="3.90.550.10">
    <property type="entry name" value="Spore Coat Polysaccharide Biosynthesis Protein SpsA, Chain A"/>
    <property type="match status" value="1"/>
</dbReference>
<evidence type="ECO:0000313" key="2">
    <source>
        <dbReference type="EMBL" id="ALJ00528.1"/>
    </source>
</evidence>